<dbReference type="EMBL" id="NIOF01000001">
    <property type="protein sequence ID" value="OWQ92954.1"/>
    <property type="molecule type" value="Genomic_DNA"/>
</dbReference>
<evidence type="ECO:0000313" key="3">
    <source>
        <dbReference type="Proteomes" id="UP000197468"/>
    </source>
</evidence>
<proteinExistence type="predicted"/>
<dbReference type="AlphaFoldDB" id="A0A246JJX7"/>
<comment type="caution">
    <text evidence="2">The sequence shown here is derived from an EMBL/GenBank/DDBJ whole genome shotgun (WGS) entry which is preliminary data.</text>
</comment>
<keyword evidence="1" id="KW-0472">Membrane</keyword>
<evidence type="ECO:0008006" key="4">
    <source>
        <dbReference type="Google" id="ProtNLM"/>
    </source>
</evidence>
<organism evidence="2 3">
    <name type="scientific">Roseateles aquatilis</name>
    <dbReference type="NCBI Taxonomy" id="431061"/>
    <lineage>
        <taxon>Bacteria</taxon>
        <taxon>Pseudomonadati</taxon>
        <taxon>Pseudomonadota</taxon>
        <taxon>Betaproteobacteria</taxon>
        <taxon>Burkholderiales</taxon>
        <taxon>Sphaerotilaceae</taxon>
        <taxon>Roseateles</taxon>
    </lineage>
</organism>
<keyword evidence="3" id="KW-1185">Reference proteome</keyword>
<evidence type="ECO:0000256" key="1">
    <source>
        <dbReference type="SAM" id="Phobius"/>
    </source>
</evidence>
<keyword evidence="1" id="KW-1133">Transmembrane helix</keyword>
<feature type="transmembrane region" description="Helical" evidence="1">
    <location>
        <begin position="113"/>
        <end position="133"/>
    </location>
</feature>
<accession>A0A246JJX7</accession>
<protein>
    <recommendedName>
        <fullName evidence="4">DUF1640 domain-containing protein</fullName>
    </recommendedName>
</protein>
<gene>
    <name evidence="2" type="ORF">CDN99_00110</name>
</gene>
<sequence length="155" mass="17438">MDRCDQELTRREVREARDVDTSERLKSLEMKWDLVIPTLATRAQLKEEVGSLRTELKGDIVQVRLELKDEIGKVRTDMNLAINGLRAEVNQVLIGVNNELKGLREGQSRTARWLIGLMLTFCTVGLAIASFSVTRVAPAHLRVALSEPADEVELE</sequence>
<dbReference type="Gene3D" id="6.10.250.2700">
    <property type="match status" value="1"/>
</dbReference>
<keyword evidence="1" id="KW-0812">Transmembrane</keyword>
<evidence type="ECO:0000313" key="2">
    <source>
        <dbReference type="EMBL" id="OWQ92954.1"/>
    </source>
</evidence>
<dbReference type="Proteomes" id="UP000197468">
    <property type="component" value="Unassembled WGS sequence"/>
</dbReference>
<name>A0A246JJX7_9BURK</name>
<reference evidence="2 3" key="1">
    <citation type="journal article" date="2008" name="Int. J. Syst. Evol. Microbiol.">
        <title>Description of Roseateles aquatilis sp. nov. and Roseateles terrae sp. nov., in the class Betaproteobacteria, and emended description of the genus Roseateles.</title>
        <authorList>
            <person name="Gomila M."/>
            <person name="Bowien B."/>
            <person name="Falsen E."/>
            <person name="Moore E.R."/>
            <person name="Lalucat J."/>
        </authorList>
    </citation>
    <scope>NUCLEOTIDE SEQUENCE [LARGE SCALE GENOMIC DNA]</scope>
    <source>
        <strain evidence="2 3">CCUG 48205</strain>
    </source>
</reference>